<evidence type="ECO:0000313" key="3">
    <source>
        <dbReference type="EMBL" id="KAJ9143340.1"/>
    </source>
</evidence>
<proteinExistence type="predicted"/>
<feature type="compositionally biased region" description="Basic and acidic residues" evidence="1">
    <location>
        <begin position="327"/>
        <end position="338"/>
    </location>
</feature>
<evidence type="ECO:0000256" key="2">
    <source>
        <dbReference type="SAM" id="Phobius"/>
    </source>
</evidence>
<keyword evidence="2" id="KW-1133">Transmembrane helix</keyword>
<sequence>MSDTQTETRCEFIGEPLPDIAGIGIIVGFAGQAVLSLCLALWAFFLSKRGRLQVVHEEGSVEREIESKLIEFVSDVLMIGNDFQMLLGIAYMINTFTMSDTIDLYHLHLIFDIVSFVGVSNAAALVCWSIAAAKVTSLDSKYRSHRQGQNRVSLFSPRHRATYLFAAMFLALTILLGVRLNEWAPDAEPGRCYDSHLLTSPSAGHPHADLVYVGCTAAWMLAVMGGAAFMPFWRHKWLLTAAFLQFPVHFYSMVVMRVANGDKLKSDGEGENGWDFGQTTAVLLLALAFQELLKKGLQFRRVRKELLATGGRQEHRKGSETEQFSSSERRAEEGQLQS</sequence>
<feature type="transmembrane region" description="Helical" evidence="2">
    <location>
        <begin position="20"/>
        <end position="45"/>
    </location>
</feature>
<protein>
    <submittedName>
        <fullName evidence="3">Uncharacterized protein</fullName>
    </submittedName>
</protein>
<keyword evidence="2" id="KW-0812">Transmembrane</keyword>
<keyword evidence="4" id="KW-1185">Reference proteome</keyword>
<keyword evidence="2" id="KW-0472">Membrane</keyword>
<feature type="region of interest" description="Disordered" evidence="1">
    <location>
        <begin position="310"/>
        <end position="338"/>
    </location>
</feature>
<gene>
    <name evidence="3" type="ORF">NKR23_g6533</name>
</gene>
<dbReference type="PANTHER" id="PTHR37577:SF1">
    <property type="entry name" value="INTEGRAL MEMBRANE PROTEIN"/>
    <property type="match status" value="1"/>
</dbReference>
<feature type="transmembrane region" description="Helical" evidence="2">
    <location>
        <begin position="237"/>
        <end position="256"/>
    </location>
</feature>
<evidence type="ECO:0000256" key="1">
    <source>
        <dbReference type="SAM" id="MobiDB-lite"/>
    </source>
</evidence>
<feature type="transmembrane region" description="Helical" evidence="2">
    <location>
        <begin position="161"/>
        <end position="180"/>
    </location>
</feature>
<dbReference type="InterPro" id="IPR053018">
    <property type="entry name" value="Elsinochrome_Biosynth-Asso"/>
</dbReference>
<feature type="transmembrane region" description="Helical" evidence="2">
    <location>
        <begin position="113"/>
        <end position="133"/>
    </location>
</feature>
<dbReference type="AlphaFoldDB" id="A0AA38VE23"/>
<dbReference type="Proteomes" id="UP001174694">
    <property type="component" value="Unassembled WGS sequence"/>
</dbReference>
<feature type="transmembrane region" description="Helical" evidence="2">
    <location>
        <begin position="210"/>
        <end position="230"/>
    </location>
</feature>
<organism evidence="3 4">
    <name type="scientific">Pleurostoma richardsiae</name>
    <dbReference type="NCBI Taxonomy" id="41990"/>
    <lineage>
        <taxon>Eukaryota</taxon>
        <taxon>Fungi</taxon>
        <taxon>Dikarya</taxon>
        <taxon>Ascomycota</taxon>
        <taxon>Pezizomycotina</taxon>
        <taxon>Sordariomycetes</taxon>
        <taxon>Sordariomycetidae</taxon>
        <taxon>Calosphaeriales</taxon>
        <taxon>Pleurostomataceae</taxon>
        <taxon>Pleurostoma</taxon>
    </lineage>
</organism>
<feature type="transmembrane region" description="Helical" evidence="2">
    <location>
        <begin position="276"/>
        <end position="293"/>
    </location>
</feature>
<name>A0AA38VE23_9PEZI</name>
<accession>A0AA38VE23</accession>
<reference evidence="3" key="1">
    <citation type="submission" date="2022-07" db="EMBL/GenBank/DDBJ databases">
        <title>Fungi with potential for degradation of polypropylene.</title>
        <authorList>
            <person name="Gostincar C."/>
        </authorList>
    </citation>
    <scope>NUCLEOTIDE SEQUENCE</scope>
    <source>
        <strain evidence="3">EXF-13308</strain>
    </source>
</reference>
<dbReference type="EMBL" id="JANBVO010000019">
    <property type="protein sequence ID" value="KAJ9143340.1"/>
    <property type="molecule type" value="Genomic_DNA"/>
</dbReference>
<dbReference type="PANTHER" id="PTHR37577">
    <property type="entry name" value="INTEGRAL MEMBRANE PROTEIN"/>
    <property type="match status" value="1"/>
</dbReference>
<evidence type="ECO:0000313" key="4">
    <source>
        <dbReference type="Proteomes" id="UP001174694"/>
    </source>
</evidence>
<feature type="transmembrane region" description="Helical" evidence="2">
    <location>
        <begin position="72"/>
        <end position="93"/>
    </location>
</feature>
<comment type="caution">
    <text evidence="3">The sequence shown here is derived from an EMBL/GenBank/DDBJ whole genome shotgun (WGS) entry which is preliminary data.</text>
</comment>